<comment type="caution">
    <text evidence="13">The sequence shown here is derived from an EMBL/GenBank/DDBJ whole genome shotgun (WGS) entry which is preliminary data.</text>
</comment>
<dbReference type="CDD" id="cd03467">
    <property type="entry name" value="Rieske"/>
    <property type="match status" value="1"/>
</dbReference>
<comment type="function">
    <text evidence="1">Iron-sulfur subunit of the cytochrome bc1 complex, an essential component of the respiratory electron transport chain required for ATP synthesis. The bc1 complex catalyzes the oxidation of menaquinol and the reduction of cytochrome c in the respiratory chain. The bc1 complex operates through a Q-cycle mechanism that couples electron transfer to generation of the proton gradient that drives ATP synthesis.</text>
</comment>
<comment type="cofactor">
    <cofactor evidence="9">
        <name>[2Fe-2S] cluster</name>
        <dbReference type="ChEBI" id="CHEBI:190135"/>
    </cofactor>
</comment>
<evidence type="ECO:0000256" key="8">
    <source>
        <dbReference type="ARBA" id="ARBA00029586"/>
    </source>
</evidence>
<keyword evidence="3" id="KW-0001">2Fe-2S</keyword>
<dbReference type="EMBL" id="JAUSQM010000001">
    <property type="protein sequence ID" value="MDP9823136.1"/>
    <property type="molecule type" value="Genomic_DNA"/>
</dbReference>
<dbReference type="Pfam" id="PF00355">
    <property type="entry name" value="Rieske"/>
    <property type="match status" value="1"/>
</dbReference>
<evidence type="ECO:0000256" key="11">
    <source>
        <dbReference type="SAM" id="SignalP"/>
    </source>
</evidence>
<dbReference type="InterPro" id="IPR006311">
    <property type="entry name" value="TAT_signal"/>
</dbReference>
<evidence type="ECO:0000256" key="9">
    <source>
        <dbReference type="ARBA" id="ARBA00034078"/>
    </source>
</evidence>
<evidence type="ECO:0000313" key="13">
    <source>
        <dbReference type="EMBL" id="MDP9823136.1"/>
    </source>
</evidence>
<dbReference type="InterPro" id="IPR014349">
    <property type="entry name" value="Rieske_Fe-S_prot"/>
</dbReference>
<keyword evidence="7" id="KW-1015">Disulfide bond</keyword>
<keyword evidence="14" id="KW-1185">Reference proteome</keyword>
<dbReference type="InterPro" id="IPR017941">
    <property type="entry name" value="Rieske_2Fe-2S"/>
</dbReference>
<evidence type="ECO:0000313" key="14">
    <source>
        <dbReference type="Proteomes" id="UP001240447"/>
    </source>
</evidence>
<dbReference type="InterPro" id="IPR036922">
    <property type="entry name" value="Rieske_2Fe-2S_sf"/>
</dbReference>
<dbReference type="PANTHER" id="PTHR10134">
    <property type="entry name" value="CYTOCHROME B-C1 COMPLEX SUBUNIT RIESKE, MITOCHONDRIAL"/>
    <property type="match status" value="1"/>
</dbReference>
<feature type="chain" id="PRO_5045449262" description="Cytochrome bc1 complex Rieske iron-sulfur subunit" evidence="11">
    <location>
        <begin position="32"/>
        <end position="149"/>
    </location>
</feature>
<feature type="signal peptide" evidence="11">
    <location>
        <begin position="1"/>
        <end position="31"/>
    </location>
</feature>
<dbReference type="PRINTS" id="PR00162">
    <property type="entry name" value="RIESKE"/>
</dbReference>
<organism evidence="13 14">
    <name type="scientific">Nocardioides massiliensis</name>
    <dbReference type="NCBI Taxonomy" id="1325935"/>
    <lineage>
        <taxon>Bacteria</taxon>
        <taxon>Bacillati</taxon>
        <taxon>Actinomycetota</taxon>
        <taxon>Actinomycetes</taxon>
        <taxon>Propionibacteriales</taxon>
        <taxon>Nocardioidaceae</taxon>
        <taxon>Nocardioides</taxon>
    </lineage>
</organism>
<dbReference type="RefSeq" id="WP_181641642.1">
    <property type="nucleotide sequence ID" value="NZ_CCXJ01000137.1"/>
</dbReference>
<keyword evidence="11" id="KW-0732">Signal</keyword>
<dbReference type="PROSITE" id="PS51296">
    <property type="entry name" value="RIESKE"/>
    <property type="match status" value="1"/>
</dbReference>
<evidence type="ECO:0000256" key="7">
    <source>
        <dbReference type="ARBA" id="ARBA00023157"/>
    </source>
</evidence>
<evidence type="ECO:0000256" key="3">
    <source>
        <dbReference type="ARBA" id="ARBA00022714"/>
    </source>
</evidence>
<dbReference type="PROSITE" id="PS51318">
    <property type="entry name" value="TAT"/>
    <property type="match status" value="1"/>
</dbReference>
<dbReference type="InterPro" id="IPR005805">
    <property type="entry name" value="Rieske_Fe-S_prot_C"/>
</dbReference>
<evidence type="ECO:0000256" key="2">
    <source>
        <dbReference type="ARBA" id="ARBA00015816"/>
    </source>
</evidence>
<accession>A0ABT9NRT8</accession>
<proteinExistence type="predicted"/>
<evidence type="ECO:0000256" key="10">
    <source>
        <dbReference type="SAM" id="MobiDB-lite"/>
    </source>
</evidence>
<evidence type="ECO:0000256" key="4">
    <source>
        <dbReference type="ARBA" id="ARBA00022723"/>
    </source>
</evidence>
<gene>
    <name evidence="13" type="ORF">J2S59_002945</name>
</gene>
<keyword evidence="4" id="KW-0479">Metal-binding</keyword>
<reference evidence="13 14" key="1">
    <citation type="submission" date="2023-07" db="EMBL/GenBank/DDBJ databases">
        <title>Sequencing the genomes of 1000 actinobacteria strains.</title>
        <authorList>
            <person name="Klenk H.-P."/>
        </authorList>
    </citation>
    <scope>NUCLEOTIDE SEQUENCE [LARGE SCALE GENOMIC DNA]</scope>
    <source>
        <strain evidence="13 14">GD13</strain>
    </source>
</reference>
<evidence type="ECO:0000256" key="1">
    <source>
        <dbReference type="ARBA" id="ARBA00002494"/>
    </source>
</evidence>
<dbReference type="Proteomes" id="UP001240447">
    <property type="component" value="Unassembled WGS sequence"/>
</dbReference>
<evidence type="ECO:0000259" key="12">
    <source>
        <dbReference type="PROSITE" id="PS51296"/>
    </source>
</evidence>
<dbReference type="Gene3D" id="2.102.10.10">
    <property type="entry name" value="Rieske [2Fe-2S] iron-sulphur domain"/>
    <property type="match status" value="1"/>
</dbReference>
<keyword evidence="5" id="KW-0408">Iron</keyword>
<dbReference type="PROSITE" id="PS51257">
    <property type="entry name" value="PROKAR_LIPOPROTEIN"/>
    <property type="match status" value="1"/>
</dbReference>
<dbReference type="SUPFAM" id="SSF50022">
    <property type="entry name" value="ISP domain"/>
    <property type="match status" value="1"/>
</dbReference>
<feature type="region of interest" description="Disordered" evidence="10">
    <location>
        <begin position="37"/>
        <end position="60"/>
    </location>
</feature>
<evidence type="ECO:0000256" key="6">
    <source>
        <dbReference type="ARBA" id="ARBA00023014"/>
    </source>
</evidence>
<protein>
    <recommendedName>
        <fullName evidence="2">Cytochrome bc1 complex Rieske iron-sulfur subunit</fullName>
    </recommendedName>
    <alternativeName>
        <fullName evidence="8">Cytochrome bc1 reductase complex subunit QcrA</fullName>
    </alternativeName>
</protein>
<name>A0ABT9NRT8_9ACTN</name>
<keyword evidence="6" id="KW-0411">Iron-sulfur</keyword>
<feature type="domain" description="Rieske" evidence="12">
    <location>
        <begin position="56"/>
        <end position="148"/>
    </location>
</feature>
<evidence type="ECO:0000256" key="5">
    <source>
        <dbReference type="ARBA" id="ARBA00023004"/>
    </source>
</evidence>
<sequence length="149" mass="14931">MSQPARPALCLSRRRALGGAALAGVGLPVLAACGGDDGSDGAGEREPGADAPPPGEPIVGTAEVPVGGAWIDSEQRLVVTQPTAGEFKAFDGTCSHARCAVSAQAQGQVICTCHGSRFAIEDGSVLDGPAPEGLTEIAVRVEGDQVVRS</sequence>